<reference evidence="2" key="1">
    <citation type="submission" date="2022-11" db="UniProtKB">
        <authorList>
            <consortium name="WormBaseParasite"/>
        </authorList>
    </citation>
    <scope>IDENTIFICATION</scope>
</reference>
<organism evidence="1 2">
    <name type="scientific">Panagrolaimus sp. JU765</name>
    <dbReference type="NCBI Taxonomy" id="591449"/>
    <lineage>
        <taxon>Eukaryota</taxon>
        <taxon>Metazoa</taxon>
        <taxon>Ecdysozoa</taxon>
        <taxon>Nematoda</taxon>
        <taxon>Chromadorea</taxon>
        <taxon>Rhabditida</taxon>
        <taxon>Tylenchina</taxon>
        <taxon>Panagrolaimomorpha</taxon>
        <taxon>Panagrolaimoidea</taxon>
        <taxon>Panagrolaimidae</taxon>
        <taxon>Panagrolaimus</taxon>
    </lineage>
</organism>
<proteinExistence type="predicted"/>
<name>A0AC34Q437_9BILA</name>
<dbReference type="Proteomes" id="UP000887576">
    <property type="component" value="Unplaced"/>
</dbReference>
<evidence type="ECO:0000313" key="2">
    <source>
        <dbReference type="WBParaSite" id="JU765_v2.g12467.t1"/>
    </source>
</evidence>
<dbReference type="WBParaSite" id="JU765_v2.g12467.t1">
    <property type="protein sequence ID" value="JU765_v2.g12467.t1"/>
    <property type="gene ID" value="JU765_v2.g12467"/>
</dbReference>
<sequence length="138" mass="15337">MKSFFFTLILFACIIVGSALIYDKKYTKKYVKDASERYLACCKQLVPSAAKYCSYEATIETIGQGIAALSLDEINLVQRCFFNNQNQTGCCSGAGMNTLCAAGCDGHHVFDHRPKYRLCNVDASFKCAIQAQFLKKTI</sequence>
<protein>
    <submittedName>
        <fullName evidence="2">Uncharacterized protein</fullName>
    </submittedName>
</protein>
<evidence type="ECO:0000313" key="1">
    <source>
        <dbReference type="Proteomes" id="UP000887576"/>
    </source>
</evidence>
<accession>A0AC34Q437</accession>